<dbReference type="Gene3D" id="1.10.357.10">
    <property type="entry name" value="Tetracycline Repressor, domain 2"/>
    <property type="match status" value="1"/>
</dbReference>
<dbReference type="Pfam" id="PF00440">
    <property type="entry name" value="TetR_N"/>
    <property type="match status" value="1"/>
</dbReference>
<dbReference type="InterPro" id="IPR050109">
    <property type="entry name" value="HTH-type_TetR-like_transc_reg"/>
</dbReference>
<dbReference type="EMBL" id="VFPG01000001">
    <property type="protein sequence ID" value="TQM33342.1"/>
    <property type="molecule type" value="Genomic_DNA"/>
</dbReference>
<dbReference type="InterPro" id="IPR001647">
    <property type="entry name" value="HTH_TetR"/>
</dbReference>
<dbReference type="AlphaFoldDB" id="A0A543FHU8"/>
<evidence type="ECO:0000256" key="2">
    <source>
        <dbReference type="ARBA" id="ARBA00023125"/>
    </source>
</evidence>
<feature type="DNA-binding region" description="H-T-H motif" evidence="4">
    <location>
        <begin position="41"/>
        <end position="60"/>
    </location>
</feature>
<dbReference type="PROSITE" id="PS50977">
    <property type="entry name" value="HTH_TETR_2"/>
    <property type="match status" value="1"/>
</dbReference>
<dbReference type="InterPro" id="IPR009057">
    <property type="entry name" value="Homeodomain-like_sf"/>
</dbReference>
<dbReference type="PRINTS" id="PR00455">
    <property type="entry name" value="HTHTETR"/>
</dbReference>
<dbReference type="GO" id="GO:0003700">
    <property type="term" value="F:DNA-binding transcription factor activity"/>
    <property type="evidence" value="ECO:0007669"/>
    <property type="project" value="TreeGrafter"/>
</dbReference>
<accession>A0A543FHU8</accession>
<feature type="domain" description="HTH tetR-type" evidence="5">
    <location>
        <begin position="18"/>
        <end position="78"/>
    </location>
</feature>
<dbReference type="PANTHER" id="PTHR30055">
    <property type="entry name" value="HTH-TYPE TRANSCRIPTIONAL REGULATOR RUTR"/>
    <property type="match status" value="1"/>
</dbReference>
<evidence type="ECO:0000259" key="5">
    <source>
        <dbReference type="PROSITE" id="PS50977"/>
    </source>
</evidence>
<dbReference type="SUPFAM" id="SSF46689">
    <property type="entry name" value="Homeodomain-like"/>
    <property type="match status" value="1"/>
</dbReference>
<keyword evidence="1" id="KW-0805">Transcription regulation</keyword>
<keyword evidence="2 4" id="KW-0238">DNA-binding</keyword>
<reference evidence="6 7" key="1">
    <citation type="submission" date="2019-06" db="EMBL/GenBank/DDBJ databases">
        <title>Sequencing the genomes of 1000 actinobacteria strains.</title>
        <authorList>
            <person name="Klenk H.-P."/>
        </authorList>
    </citation>
    <scope>NUCLEOTIDE SEQUENCE [LARGE SCALE GENOMIC DNA]</scope>
    <source>
        <strain evidence="6 7">DSM 103495</strain>
    </source>
</reference>
<dbReference type="Proteomes" id="UP000316331">
    <property type="component" value="Unassembled WGS sequence"/>
</dbReference>
<keyword evidence="7" id="KW-1185">Reference proteome</keyword>
<protein>
    <submittedName>
        <fullName evidence="6">TetR family transcriptional regulator</fullName>
    </submittedName>
</protein>
<comment type="caution">
    <text evidence="6">The sequence shown here is derived from an EMBL/GenBank/DDBJ whole genome shotgun (WGS) entry which is preliminary data.</text>
</comment>
<organism evidence="6 7">
    <name type="scientific">Nocardia bhagyanarayanae</name>
    <dbReference type="NCBI Taxonomy" id="1215925"/>
    <lineage>
        <taxon>Bacteria</taxon>
        <taxon>Bacillati</taxon>
        <taxon>Actinomycetota</taxon>
        <taxon>Actinomycetes</taxon>
        <taxon>Mycobacteriales</taxon>
        <taxon>Nocardiaceae</taxon>
        <taxon>Nocardia</taxon>
    </lineage>
</organism>
<evidence type="ECO:0000256" key="3">
    <source>
        <dbReference type="ARBA" id="ARBA00023163"/>
    </source>
</evidence>
<evidence type="ECO:0000256" key="4">
    <source>
        <dbReference type="PROSITE-ProRule" id="PRU00335"/>
    </source>
</evidence>
<dbReference type="PANTHER" id="PTHR30055:SF234">
    <property type="entry name" value="HTH-TYPE TRANSCRIPTIONAL REGULATOR BETI"/>
    <property type="match status" value="1"/>
</dbReference>
<dbReference type="GO" id="GO:0000976">
    <property type="term" value="F:transcription cis-regulatory region binding"/>
    <property type="evidence" value="ECO:0007669"/>
    <property type="project" value="TreeGrafter"/>
</dbReference>
<evidence type="ECO:0000313" key="7">
    <source>
        <dbReference type="Proteomes" id="UP000316331"/>
    </source>
</evidence>
<gene>
    <name evidence="6" type="ORF">FB390_5067</name>
</gene>
<proteinExistence type="predicted"/>
<sequence>MATSTRRYRSTLRQAKADETRAAVLAAAAELFVARGWAGTSMRDIAARAGCAVETVYSSVGNKREILKVVLDVAVVGDDEPVPLLERPEFHAIAAGVMRERAVKLASLLETVNRRSAALHRVLVQAAAADAELAALAARDRANRWTSMRAGVEAVTGRPVTDAEADSLRAVLGGEVYLALTEESAWTPDKYRNWAADTVIRLLDLAEEQIS</sequence>
<evidence type="ECO:0000313" key="6">
    <source>
        <dbReference type="EMBL" id="TQM33342.1"/>
    </source>
</evidence>
<name>A0A543FHU8_9NOCA</name>
<evidence type="ECO:0000256" key="1">
    <source>
        <dbReference type="ARBA" id="ARBA00023015"/>
    </source>
</evidence>
<keyword evidence="3" id="KW-0804">Transcription</keyword>
<dbReference type="RefSeq" id="WP_185757162.1">
    <property type="nucleotide sequence ID" value="NZ_VFPG01000001.1"/>
</dbReference>